<protein>
    <recommendedName>
        <fullName evidence="2">FCP1 homology domain-containing protein</fullName>
    </recommendedName>
</protein>
<dbReference type="SUPFAM" id="SSF56784">
    <property type="entry name" value="HAD-like"/>
    <property type="match status" value="1"/>
</dbReference>
<dbReference type="InterPro" id="IPR036412">
    <property type="entry name" value="HAD-like_sf"/>
</dbReference>
<feature type="non-terminal residue" evidence="1">
    <location>
        <position position="1"/>
    </location>
</feature>
<comment type="caution">
    <text evidence="1">The sequence shown here is derived from an EMBL/GenBank/DDBJ whole genome shotgun (WGS) entry which is preliminary data.</text>
</comment>
<evidence type="ECO:0008006" key="2">
    <source>
        <dbReference type="Google" id="ProtNLM"/>
    </source>
</evidence>
<reference evidence="1" key="1">
    <citation type="journal article" date="2015" name="Nature">
        <title>Complex archaea that bridge the gap between prokaryotes and eukaryotes.</title>
        <authorList>
            <person name="Spang A."/>
            <person name="Saw J.H."/>
            <person name="Jorgensen S.L."/>
            <person name="Zaremba-Niedzwiedzka K."/>
            <person name="Martijn J."/>
            <person name="Lind A.E."/>
            <person name="van Eijk R."/>
            <person name="Schleper C."/>
            <person name="Guy L."/>
            <person name="Ettema T.J."/>
        </authorList>
    </citation>
    <scope>NUCLEOTIDE SEQUENCE</scope>
</reference>
<organism evidence="1">
    <name type="scientific">marine sediment metagenome</name>
    <dbReference type="NCBI Taxonomy" id="412755"/>
    <lineage>
        <taxon>unclassified sequences</taxon>
        <taxon>metagenomes</taxon>
        <taxon>ecological metagenomes</taxon>
    </lineage>
</organism>
<dbReference type="Gene3D" id="3.40.50.1000">
    <property type="entry name" value="HAD superfamily/HAD-like"/>
    <property type="match status" value="1"/>
</dbReference>
<name>A0A0F9B029_9ZZZZ</name>
<proteinExistence type="predicted"/>
<evidence type="ECO:0000313" key="1">
    <source>
        <dbReference type="EMBL" id="KKK77951.1"/>
    </source>
</evidence>
<sequence>LDFDGVLHSYTSGWQGAEVVSDPPVTGAVDFIISALEHFEVHIFSSRSNQEGGIEAMQNWLHNQFYARFYTPSGFTKEPSEFIPLFKSIKWPTKKPKAKITIDDRAITFTGVWPAIEDLKNFKPWNKK</sequence>
<dbReference type="EMBL" id="LAZR01054711">
    <property type="protein sequence ID" value="KKK77951.1"/>
    <property type="molecule type" value="Genomic_DNA"/>
</dbReference>
<dbReference type="AlphaFoldDB" id="A0A0F9B029"/>
<dbReference type="InterPro" id="IPR023214">
    <property type="entry name" value="HAD_sf"/>
</dbReference>
<accession>A0A0F9B029</accession>
<gene>
    <name evidence="1" type="ORF">LCGC14_2848460</name>
</gene>